<reference evidence="1" key="1">
    <citation type="journal article" date="2020" name="Phytopathology">
        <title>Genome sequence of the chestnut blight fungus Cryphonectria parasitica EP155: A fundamental resource for an archetypical invasive plant pathogen.</title>
        <authorList>
            <person name="Crouch J.A."/>
            <person name="Dawe A."/>
            <person name="Aerts A."/>
            <person name="Barry K."/>
            <person name="Churchill A.C.L."/>
            <person name="Grimwood J."/>
            <person name="Hillman B."/>
            <person name="Milgroom M.G."/>
            <person name="Pangilinan J."/>
            <person name="Smith M."/>
            <person name="Salamov A."/>
            <person name="Schmutz J."/>
            <person name="Yadav J."/>
            <person name="Grigoriev I.V."/>
            <person name="Nuss D."/>
        </authorList>
    </citation>
    <scope>NUCLEOTIDE SEQUENCE</scope>
    <source>
        <strain evidence="1">EP155</strain>
    </source>
</reference>
<evidence type="ECO:0000313" key="1">
    <source>
        <dbReference type="EMBL" id="KAF3764405.1"/>
    </source>
</evidence>
<dbReference type="AlphaFoldDB" id="A0A9P5CNX8"/>
<proteinExistence type="predicted"/>
<protein>
    <submittedName>
        <fullName evidence="1">Uncharacterized protein</fullName>
    </submittedName>
</protein>
<name>A0A9P5CNX8_CRYP1</name>
<sequence length="83" mass="9138">MDNNSRRFWAGPPHLMSLALGRPAVVTTPGITTIVCVHTERTHSFSLSLSPPLALLRYIVFLNHSTTGVVQLIAGTCSMHPWR</sequence>
<evidence type="ECO:0000313" key="2">
    <source>
        <dbReference type="Proteomes" id="UP000803844"/>
    </source>
</evidence>
<dbReference type="GeneID" id="63832148"/>
<dbReference type="EMBL" id="MU032348">
    <property type="protein sequence ID" value="KAF3764405.1"/>
    <property type="molecule type" value="Genomic_DNA"/>
</dbReference>
<gene>
    <name evidence="1" type="ORF">M406DRAFT_102582</name>
</gene>
<comment type="caution">
    <text evidence="1">The sequence shown here is derived from an EMBL/GenBank/DDBJ whole genome shotgun (WGS) entry which is preliminary data.</text>
</comment>
<keyword evidence="2" id="KW-1185">Reference proteome</keyword>
<feature type="non-terminal residue" evidence="1">
    <location>
        <position position="83"/>
    </location>
</feature>
<accession>A0A9P5CNX8</accession>
<dbReference type="RefSeq" id="XP_040775366.1">
    <property type="nucleotide sequence ID" value="XM_040915019.1"/>
</dbReference>
<organism evidence="1 2">
    <name type="scientific">Cryphonectria parasitica (strain ATCC 38755 / EP155)</name>
    <dbReference type="NCBI Taxonomy" id="660469"/>
    <lineage>
        <taxon>Eukaryota</taxon>
        <taxon>Fungi</taxon>
        <taxon>Dikarya</taxon>
        <taxon>Ascomycota</taxon>
        <taxon>Pezizomycotina</taxon>
        <taxon>Sordariomycetes</taxon>
        <taxon>Sordariomycetidae</taxon>
        <taxon>Diaporthales</taxon>
        <taxon>Cryphonectriaceae</taxon>
        <taxon>Cryphonectria-Endothia species complex</taxon>
        <taxon>Cryphonectria</taxon>
    </lineage>
</organism>
<dbReference type="Proteomes" id="UP000803844">
    <property type="component" value="Unassembled WGS sequence"/>
</dbReference>